<protein>
    <recommendedName>
        <fullName evidence="6">O-antigen ligase-related domain-containing protein</fullName>
    </recommendedName>
</protein>
<feature type="transmembrane region" description="Helical" evidence="5">
    <location>
        <begin position="167"/>
        <end position="184"/>
    </location>
</feature>
<proteinExistence type="predicted"/>
<reference evidence="7" key="1">
    <citation type="submission" date="2020-12" db="EMBL/GenBank/DDBJ databases">
        <title>PHA producing bacteria isolated from mangrove.</title>
        <authorList>
            <person name="Zheng W."/>
            <person name="Yu S."/>
            <person name="Huang Y."/>
        </authorList>
    </citation>
    <scope>NUCLEOTIDE SEQUENCE</scope>
    <source>
        <strain evidence="7">GN22-4</strain>
    </source>
</reference>
<keyword evidence="2 5" id="KW-0812">Transmembrane</keyword>
<feature type="transmembrane region" description="Helical" evidence="5">
    <location>
        <begin position="234"/>
        <end position="253"/>
    </location>
</feature>
<evidence type="ECO:0000256" key="1">
    <source>
        <dbReference type="ARBA" id="ARBA00004141"/>
    </source>
</evidence>
<dbReference type="Proteomes" id="UP000664578">
    <property type="component" value="Unassembled WGS sequence"/>
</dbReference>
<feature type="transmembrane region" description="Helical" evidence="5">
    <location>
        <begin position="362"/>
        <end position="379"/>
    </location>
</feature>
<dbReference type="AlphaFoldDB" id="A0A8I1SME2"/>
<evidence type="ECO:0000256" key="3">
    <source>
        <dbReference type="ARBA" id="ARBA00022989"/>
    </source>
</evidence>
<feature type="transmembrane region" description="Helical" evidence="5">
    <location>
        <begin position="97"/>
        <end position="113"/>
    </location>
</feature>
<evidence type="ECO:0000313" key="7">
    <source>
        <dbReference type="EMBL" id="MBN8250835.1"/>
    </source>
</evidence>
<keyword evidence="4 5" id="KW-0472">Membrane</keyword>
<evidence type="ECO:0000256" key="5">
    <source>
        <dbReference type="SAM" id="Phobius"/>
    </source>
</evidence>
<organism evidence="7 8">
    <name type="scientific">Priestia flexa</name>
    <dbReference type="NCBI Taxonomy" id="86664"/>
    <lineage>
        <taxon>Bacteria</taxon>
        <taxon>Bacillati</taxon>
        <taxon>Bacillota</taxon>
        <taxon>Bacilli</taxon>
        <taxon>Bacillales</taxon>
        <taxon>Bacillaceae</taxon>
        <taxon>Priestia</taxon>
    </lineage>
</organism>
<feature type="transmembrane region" description="Helical" evidence="5">
    <location>
        <begin position="196"/>
        <end position="228"/>
    </location>
</feature>
<dbReference type="PANTHER" id="PTHR37422:SF13">
    <property type="entry name" value="LIPOPOLYSACCHARIDE BIOSYNTHESIS PROTEIN PA4999-RELATED"/>
    <property type="match status" value="1"/>
</dbReference>
<comment type="subcellular location">
    <subcellularLocation>
        <location evidence="1">Membrane</location>
        <topology evidence="1">Multi-pass membrane protein</topology>
    </subcellularLocation>
</comment>
<feature type="transmembrane region" description="Helical" evidence="5">
    <location>
        <begin position="49"/>
        <end position="67"/>
    </location>
</feature>
<dbReference type="Pfam" id="PF04932">
    <property type="entry name" value="Wzy_C"/>
    <property type="match status" value="1"/>
</dbReference>
<dbReference type="EMBL" id="JAEMWV010000002">
    <property type="protein sequence ID" value="MBN8250835.1"/>
    <property type="molecule type" value="Genomic_DNA"/>
</dbReference>
<evidence type="ECO:0000256" key="2">
    <source>
        <dbReference type="ARBA" id="ARBA00022692"/>
    </source>
</evidence>
<feature type="transmembrane region" description="Helical" evidence="5">
    <location>
        <begin position="72"/>
        <end position="91"/>
    </location>
</feature>
<evidence type="ECO:0000259" key="6">
    <source>
        <dbReference type="Pfam" id="PF04932"/>
    </source>
</evidence>
<dbReference type="InterPro" id="IPR007016">
    <property type="entry name" value="O-antigen_ligase-rel_domated"/>
</dbReference>
<dbReference type="GO" id="GO:0016020">
    <property type="term" value="C:membrane"/>
    <property type="evidence" value="ECO:0007669"/>
    <property type="project" value="UniProtKB-SubCell"/>
</dbReference>
<comment type="caution">
    <text evidence="7">The sequence shown here is derived from an EMBL/GenBank/DDBJ whole genome shotgun (WGS) entry which is preliminary data.</text>
</comment>
<keyword evidence="3 5" id="KW-1133">Transmembrane helix</keyword>
<name>A0A8I1SME2_9BACI</name>
<feature type="transmembrane region" description="Helical" evidence="5">
    <location>
        <begin position="12"/>
        <end position="29"/>
    </location>
</feature>
<gene>
    <name evidence="7" type="ORF">JF537_04480</name>
</gene>
<dbReference type="InterPro" id="IPR051533">
    <property type="entry name" value="WaaL-like"/>
</dbReference>
<evidence type="ECO:0000313" key="8">
    <source>
        <dbReference type="Proteomes" id="UP000664578"/>
    </source>
</evidence>
<feature type="transmembrane region" description="Helical" evidence="5">
    <location>
        <begin position="125"/>
        <end position="147"/>
    </location>
</feature>
<dbReference type="RefSeq" id="WP_206782222.1">
    <property type="nucleotide sequence ID" value="NZ_JAEMWV010000002.1"/>
</dbReference>
<dbReference type="PANTHER" id="PTHR37422">
    <property type="entry name" value="TEICHURONIC ACID BIOSYNTHESIS PROTEIN TUAE"/>
    <property type="match status" value="1"/>
</dbReference>
<sequence>MKKVSESIVKRFIYKIIFIYVFIIYSSSLSKFGTYNLGLFGIVDQYSKYSLYFLTGIVFIFTANKLVKYNGLISWGIFLWCMCIGSIIVSVNPGGTVVLLINLIMLIFWAYWFNLKFTTKEFYDLLLISCFCICLLQYYFMIFYAQYSYSIYLKEVVLSGTFYQKNNSAIFMAFSIVVSLFIFINDKNKRIRIFSLLTLLSAIYIIIQIKSVTALISCITACLVTLVFSKRKSILNFVFLGLTLNISIICMAVSRSGLLSEVFNELGRDGSLTGRAPMWKSILMLIKEQLFLGYGYETFWIYNLDLRRYVVNNAGGAHNGILELLLGLGLIGTVWFLFLWIRYGRELKIQLIQGNKQLQFQYAYMVLLLTYIITERTFGNSSYQTLIFAWCIINVLGKNKIQSKELNI</sequence>
<feature type="domain" description="O-antigen ligase-related" evidence="6">
    <location>
        <begin position="198"/>
        <end position="337"/>
    </location>
</feature>
<evidence type="ECO:0000256" key="4">
    <source>
        <dbReference type="ARBA" id="ARBA00023136"/>
    </source>
</evidence>
<feature type="transmembrane region" description="Helical" evidence="5">
    <location>
        <begin position="321"/>
        <end position="341"/>
    </location>
</feature>
<accession>A0A8I1SME2</accession>